<keyword evidence="5 8" id="KW-0698">rRNA processing</keyword>
<feature type="compositionally biased region" description="Low complexity" evidence="9">
    <location>
        <begin position="12"/>
        <end position="25"/>
    </location>
</feature>
<dbReference type="Pfam" id="PF03879">
    <property type="entry name" value="Cgr1"/>
    <property type="match status" value="1"/>
</dbReference>
<evidence type="ECO:0000256" key="1">
    <source>
        <dbReference type="ARBA" id="ARBA00004090"/>
    </source>
</evidence>
<organism evidence="10 11">
    <name type="scientific">Pyricularia oryzae</name>
    <name type="common">Rice blast fungus</name>
    <name type="synonym">Magnaporthe oryzae</name>
    <dbReference type="NCBI Taxonomy" id="318829"/>
    <lineage>
        <taxon>Eukaryota</taxon>
        <taxon>Fungi</taxon>
        <taxon>Dikarya</taxon>
        <taxon>Ascomycota</taxon>
        <taxon>Pezizomycotina</taxon>
        <taxon>Sordariomycetes</taxon>
        <taxon>Sordariomycetidae</taxon>
        <taxon>Magnaporthales</taxon>
        <taxon>Pyriculariaceae</taxon>
        <taxon>Pyricularia</taxon>
    </lineage>
</organism>
<evidence type="ECO:0000313" key="10">
    <source>
        <dbReference type="EMBL" id="QBZ63185.1"/>
    </source>
</evidence>
<dbReference type="GO" id="GO:0006364">
    <property type="term" value="P:rRNA processing"/>
    <property type="evidence" value="ECO:0007669"/>
    <property type="project" value="UniProtKB-UniRule"/>
</dbReference>
<reference evidence="10 11" key="1">
    <citation type="journal article" date="2019" name="Mol. Biol. Evol.">
        <title>Blast fungal genomes show frequent chromosomal changes, gene gains and losses, and effector gene turnover.</title>
        <authorList>
            <person name="Gomez Luciano L.B."/>
            <person name="Jason Tsai I."/>
            <person name="Chuma I."/>
            <person name="Tosa Y."/>
            <person name="Chen Y.H."/>
            <person name="Li J.Y."/>
            <person name="Li M.Y."/>
            <person name="Jade Lu M.Y."/>
            <person name="Nakayashiki H."/>
            <person name="Li W.H."/>
        </authorList>
    </citation>
    <scope>NUCLEOTIDE SEQUENCE [LARGE SCALE GENOMIC DNA]</scope>
    <source>
        <strain evidence="10">MZ5-1-6</strain>
    </source>
</reference>
<evidence type="ECO:0000313" key="11">
    <source>
        <dbReference type="Proteomes" id="UP000294847"/>
    </source>
</evidence>
<sequence>MSSDEASTIAQAKSAGPTAAPSASSLGMRKNGKNWHAPRKPFRPGSGLTAYEKRAKERVTMSAIKAKEKEMKDEKEAERQARIKTIKDRRAAKEEKERYEKMAEKMHKKRVERLKRREKRNKVLNS</sequence>
<dbReference type="AlphaFoldDB" id="A0A4P7NLW1"/>
<comment type="function">
    <text evidence="1 8">Involved in nucleolar integrity and required for processing of the pre-rRNA for the 60S ribosome subunit.</text>
</comment>
<keyword evidence="7 8" id="KW-0539">Nucleus</keyword>
<keyword evidence="4 8" id="KW-0690">Ribosome biogenesis</keyword>
<accession>A0A4P7NLW1</accession>
<comment type="similarity">
    <text evidence="3 8">Belongs to the CGR1 family.</text>
</comment>
<feature type="compositionally biased region" description="Polar residues" evidence="9">
    <location>
        <begin position="1"/>
        <end position="11"/>
    </location>
</feature>
<evidence type="ECO:0000256" key="9">
    <source>
        <dbReference type="SAM" id="MobiDB-lite"/>
    </source>
</evidence>
<feature type="compositionally biased region" description="Basic residues" evidence="9">
    <location>
        <begin position="106"/>
        <end position="126"/>
    </location>
</feature>
<comment type="subcellular location">
    <subcellularLocation>
        <location evidence="2 8">Nucleus</location>
        <location evidence="2 8">Nucleolus</location>
    </subcellularLocation>
</comment>
<dbReference type="EMBL" id="CP034208">
    <property type="protein sequence ID" value="QBZ63185.1"/>
    <property type="molecule type" value="Genomic_DNA"/>
</dbReference>
<gene>
    <name evidence="10" type="ORF">PoMZ_12082</name>
</gene>
<dbReference type="InterPro" id="IPR005579">
    <property type="entry name" value="Cgr1-like"/>
</dbReference>
<keyword evidence="6" id="KW-0175">Coiled coil</keyword>
<protein>
    <recommendedName>
        <fullName evidence="8">rRNA-processing protein</fullName>
    </recommendedName>
</protein>
<evidence type="ECO:0000256" key="2">
    <source>
        <dbReference type="ARBA" id="ARBA00004604"/>
    </source>
</evidence>
<dbReference type="Proteomes" id="UP000294847">
    <property type="component" value="Chromosome 5"/>
</dbReference>
<feature type="compositionally biased region" description="Basic residues" evidence="9">
    <location>
        <begin position="30"/>
        <end position="42"/>
    </location>
</feature>
<evidence type="ECO:0000256" key="7">
    <source>
        <dbReference type="ARBA" id="ARBA00023242"/>
    </source>
</evidence>
<dbReference type="SMR" id="A0A4P7NLW1"/>
<evidence type="ECO:0000256" key="3">
    <source>
        <dbReference type="ARBA" id="ARBA00007869"/>
    </source>
</evidence>
<evidence type="ECO:0000256" key="5">
    <source>
        <dbReference type="ARBA" id="ARBA00022552"/>
    </source>
</evidence>
<dbReference type="OMA" id="NGKQWHD"/>
<dbReference type="GO" id="GO:0005730">
    <property type="term" value="C:nucleolus"/>
    <property type="evidence" value="ECO:0007669"/>
    <property type="project" value="UniProtKB-SubCell"/>
</dbReference>
<evidence type="ECO:0000256" key="8">
    <source>
        <dbReference type="RuleBase" id="RU363084"/>
    </source>
</evidence>
<name>A0A4P7NLW1_PYROR</name>
<proteinExistence type="inferred from homology"/>
<evidence type="ECO:0000256" key="4">
    <source>
        <dbReference type="ARBA" id="ARBA00022517"/>
    </source>
</evidence>
<feature type="region of interest" description="Disordered" evidence="9">
    <location>
        <begin position="1"/>
        <end position="56"/>
    </location>
</feature>
<evidence type="ECO:0000256" key="6">
    <source>
        <dbReference type="ARBA" id="ARBA00023054"/>
    </source>
</evidence>
<feature type="region of interest" description="Disordered" evidence="9">
    <location>
        <begin position="102"/>
        <end position="126"/>
    </location>
</feature>